<dbReference type="GO" id="GO:0046872">
    <property type="term" value="F:metal ion binding"/>
    <property type="evidence" value="ECO:0007669"/>
    <property type="project" value="UniProtKB-KW"/>
</dbReference>
<feature type="region of interest" description="Disordered" evidence="9">
    <location>
        <begin position="408"/>
        <end position="430"/>
    </location>
</feature>
<evidence type="ECO:0000256" key="4">
    <source>
        <dbReference type="ARBA" id="ARBA00022722"/>
    </source>
</evidence>
<reference evidence="11 12" key="1">
    <citation type="journal article" date="2018" name="Cell">
        <title>The Chara Genome: Secondary Complexity and Implications for Plant Terrestrialization.</title>
        <authorList>
            <person name="Nishiyama T."/>
            <person name="Sakayama H."/>
            <person name="Vries J.D."/>
            <person name="Buschmann H."/>
            <person name="Saint-Marcoux D."/>
            <person name="Ullrich K.K."/>
            <person name="Haas F.B."/>
            <person name="Vanderstraeten L."/>
            <person name="Becker D."/>
            <person name="Lang D."/>
            <person name="Vosolsobe S."/>
            <person name="Rombauts S."/>
            <person name="Wilhelmsson P.K.I."/>
            <person name="Janitza P."/>
            <person name="Kern R."/>
            <person name="Heyl A."/>
            <person name="Rumpler F."/>
            <person name="Villalobos L.I.A.C."/>
            <person name="Clay J.M."/>
            <person name="Skokan R."/>
            <person name="Toyoda A."/>
            <person name="Suzuki Y."/>
            <person name="Kagoshima H."/>
            <person name="Schijlen E."/>
            <person name="Tajeshwar N."/>
            <person name="Catarino B."/>
            <person name="Hetherington A.J."/>
            <person name="Saltykova A."/>
            <person name="Bonnot C."/>
            <person name="Breuninger H."/>
            <person name="Symeonidi A."/>
            <person name="Radhakrishnan G.V."/>
            <person name="Van Nieuwerburgh F."/>
            <person name="Deforce D."/>
            <person name="Chang C."/>
            <person name="Karol K.G."/>
            <person name="Hedrich R."/>
            <person name="Ulvskov P."/>
            <person name="Glockner G."/>
            <person name="Delwiche C.F."/>
            <person name="Petrasek J."/>
            <person name="Van de Peer Y."/>
            <person name="Friml J."/>
            <person name="Beilby M."/>
            <person name="Dolan L."/>
            <person name="Kohara Y."/>
            <person name="Sugano S."/>
            <person name="Fujiyama A."/>
            <person name="Delaux P.-M."/>
            <person name="Quint M."/>
            <person name="TheiBen G."/>
            <person name="Hagemann M."/>
            <person name="Harholt J."/>
            <person name="Dunand C."/>
            <person name="Zachgo S."/>
            <person name="Langdale J."/>
            <person name="Maumus F."/>
            <person name="Straeten D.V.D."/>
            <person name="Gould S.B."/>
            <person name="Rensing S.A."/>
        </authorList>
    </citation>
    <scope>NUCLEOTIDE SEQUENCE [LARGE SCALE GENOMIC DNA]</scope>
    <source>
        <strain evidence="11 12">S276</strain>
    </source>
</reference>
<protein>
    <recommendedName>
        <fullName evidence="10">DDE Tnp4 domain-containing protein</fullName>
    </recommendedName>
</protein>
<accession>A0A388LDJ4</accession>
<dbReference type="InterPro" id="IPR045249">
    <property type="entry name" value="HARBI1-like"/>
</dbReference>
<comment type="caution">
    <text evidence="11">The sequence shown here is derived from an EMBL/GenBank/DDBJ whole genome shotgun (WGS) entry which is preliminary data.</text>
</comment>
<dbReference type="Proteomes" id="UP000265515">
    <property type="component" value="Unassembled WGS sequence"/>
</dbReference>
<evidence type="ECO:0000256" key="2">
    <source>
        <dbReference type="ARBA" id="ARBA00004123"/>
    </source>
</evidence>
<evidence type="ECO:0000256" key="7">
    <source>
        <dbReference type="ARBA" id="ARBA00023242"/>
    </source>
</evidence>
<feature type="domain" description="DDE Tnp4" evidence="10">
    <location>
        <begin position="226"/>
        <end position="378"/>
    </location>
</feature>
<dbReference type="GO" id="GO:0016787">
    <property type="term" value="F:hydrolase activity"/>
    <property type="evidence" value="ECO:0007669"/>
    <property type="project" value="UniProtKB-KW"/>
</dbReference>
<comment type="subcellular location">
    <subcellularLocation>
        <location evidence="2">Nucleus</location>
    </subcellularLocation>
</comment>
<keyword evidence="5" id="KW-0479">Metal-binding</keyword>
<dbReference type="OrthoDB" id="6627079at2759"/>
<evidence type="ECO:0000256" key="6">
    <source>
        <dbReference type="ARBA" id="ARBA00022801"/>
    </source>
</evidence>
<dbReference type="EMBL" id="BFEA01000344">
    <property type="protein sequence ID" value="GBG80376.1"/>
    <property type="molecule type" value="Genomic_DNA"/>
</dbReference>
<dbReference type="GO" id="GO:0005634">
    <property type="term" value="C:nucleus"/>
    <property type="evidence" value="ECO:0007669"/>
    <property type="project" value="UniProtKB-SubCell"/>
</dbReference>
<evidence type="ECO:0000256" key="8">
    <source>
        <dbReference type="SAM" id="Coils"/>
    </source>
</evidence>
<keyword evidence="7" id="KW-0539">Nucleus</keyword>
<sequence>MPQLRRRQLEEVAVAVMAIAGRMAEDAFQSFDSLLGARSLTPLLGPHLESMDSAGGEDDDDQTWGRRGLVWLLPAIIHICNLSPRAPPRWWVTRRTAGLWRDLVPTDDAENDHYIGLLCMRRSTFNRLLRKVGPLLEKKVTKFRLPLPPAKKLAYALHRWAHGDSHWHSSFAYGMGKTSGIRAVKEVADAIHAAYPHAVGFGGLEDSHRRMQQFEALGFSNCWGCIDCTHVYVDKPRTKDGDDYCSGRNNRFSVVAQLVVDSELHVLDFCYGFPGTVGDARVLKNTSLYRRALKGSLFVDDPEDPFRAQRPSITGVPGGYLLGDGGYPNLSWLVIPYGRQPRLTRAMQRFDALHKIVRSCVERFFGVFKMRFQYFYRPHICDIATERLEFRACCIINYLLQDWGDLPEADDEDSDSSCPEGPPPGVDRRVDGAPLEYMFGRERGLAVRDALCTEVLHLWELRRSQALCYTYERRAILDSLEKTEKEVERLHRFLVDRGDSITVTLRNGRSVSETDISLENIHARRWAASVLKRVQDSRNALRQCCDDLVVQNMQIRRHVDQWRQRAEDMRGRFDHASRALREATQERDDAMRRLESVEDDLPVARGQAKTTWRFYDEVVHGSGSGTKAPDSELQTEFANISLSCGGKGREASTSNTSSCASCDEIRAAMAEKDREIAILEFKNEILTIVK</sequence>
<evidence type="ECO:0000256" key="9">
    <source>
        <dbReference type="SAM" id="MobiDB-lite"/>
    </source>
</evidence>
<evidence type="ECO:0000256" key="3">
    <source>
        <dbReference type="ARBA" id="ARBA00006958"/>
    </source>
</evidence>
<comment type="cofactor">
    <cofactor evidence="1">
        <name>a divalent metal cation</name>
        <dbReference type="ChEBI" id="CHEBI:60240"/>
    </cofactor>
</comment>
<evidence type="ECO:0000256" key="5">
    <source>
        <dbReference type="ARBA" id="ARBA00022723"/>
    </source>
</evidence>
<keyword evidence="6" id="KW-0378">Hydrolase</keyword>
<evidence type="ECO:0000256" key="1">
    <source>
        <dbReference type="ARBA" id="ARBA00001968"/>
    </source>
</evidence>
<keyword evidence="4" id="KW-0540">Nuclease</keyword>
<evidence type="ECO:0000259" key="10">
    <source>
        <dbReference type="Pfam" id="PF13359"/>
    </source>
</evidence>
<proteinExistence type="inferred from homology"/>
<dbReference type="GO" id="GO:0004518">
    <property type="term" value="F:nuclease activity"/>
    <property type="evidence" value="ECO:0007669"/>
    <property type="project" value="UniProtKB-KW"/>
</dbReference>
<evidence type="ECO:0000313" key="11">
    <source>
        <dbReference type="EMBL" id="GBG80376.1"/>
    </source>
</evidence>
<dbReference type="PANTHER" id="PTHR22930">
    <property type="match status" value="1"/>
</dbReference>
<dbReference type="Pfam" id="PF13359">
    <property type="entry name" value="DDE_Tnp_4"/>
    <property type="match status" value="1"/>
</dbReference>
<feature type="coiled-coil region" evidence="8">
    <location>
        <begin position="566"/>
        <end position="600"/>
    </location>
</feature>
<keyword evidence="12" id="KW-1185">Reference proteome</keyword>
<dbReference type="InterPro" id="IPR027806">
    <property type="entry name" value="HARBI1_dom"/>
</dbReference>
<gene>
    <name evidence="11" type="ORF">CBR_g30744</name>
</gene>
<keyword evidence="8" id="KW-0175">Coiled coil</keyword>
<name>A0A388LDJ4_CHABU</name>
<dbReference type="PANTHER" id="PTHR22930:SF85">
    <property type="entry name" value="GH03217P-RELATED"/>
    <property type="match status" value="1"/>
</dbReference>
<organism evidence="11 12">
    <name type="scientific">Chara braunii</name>
    <name type="common">Braun's stonewort</name>
    <dbReference type="NCBI Taxonomy" id="69332"/>
    <lineage>
        <taxon>Eukaryota</taxon>
        <taxon>Viridiplantae</taxon>
        <taxon>Streptophyta</taxon>
        <taxon>Charophyceae</taxon>
        <taxon>Charales</taxon>
        <taxon>Characeae</taxon>
        <taxon>Chara</taxon>
    </lineage>
</organism>
<dbReference type="Gramene" id="GBG80376">
    <property type="protein sequence ID" value="GBG80376"/>
    <property type="gene ID" value="CBR_g30744"/>
</dbReference>
<evidence type="ECO:0000313" key="12">
    <source>
        <dbReference type="Proteomes" id="UP000265515"/>
    </source>
</evidence>
<dbReference type="AlphaFoldDB" id="A0A388LDJ4"/>
<comment type="similarity">
    <text evidence="3">Belongs to the HARBI1 family.</text>
</comment>